<keyword evidence="2" id="KW-1185">Reference proteome</keyword>
<dbReference type="InterPro" id="IPR015947">
    <property type="entry name" value="PUA-like_sf"/>
</dbReference>
<sequence>MAASVTSVLLVHYEWGKLIVGGLKTWEIRGFRSSKVSQRIGIACNAKTSPTGRPLLLGEVYFNACFVVAENKLGFVAPSTDFPENFLLLQVHIPKHHIKTVDDFPALKTYKIVYAWEFSDAVEYENPVWELAKAYGIGKNESLAVVQLLNHVMLLIKRMTLDWDKLNPGIRKPWNAKDTICLHSACGGFLHFTSELQKKIPKADFDEVLPGLIEQFMSGFLDVEINQVLETCAPPLRMDDVGFLRGVFRQIEQRLCLEVEQRDRELAEKVAWATLAQLQQKLDQDMKLLCDHHQPSKEKDARDAALDVRYCLALMDTTVFPSNAKALTNSIQCMSTILAMSNKHLGHVQLPIAQASANTTALISHRRKLEDGLVGCRLDTASSVVLQFAKPSDSTASDRRGGIQNGYVLAQDPKACLWEYPQVIGPLSLVRVSDMLGYDPDSRPSPSARAEQKGLPAHIAILESYAAGITLKEKDELLILDLLPNRWLEFGRAVVKMKQEGKATNWRYMGLIREQHKDMVQLVEESVYTAWDSSSAAPPKIRPREESADPTLCILLWENGAPKLPSSILEKFPRGTDQYNKIMEYEKDLKRLWPAANDAAALPRTTTASRAPSRAAGVPDFSGTRLLDLNREVDLVTIPSASFSEERLALCPGKPGKPSIVISKSFGIFLGNLSADELVVPAGELFGFNVGAFQMQIICTGQHETALLPWRLESDMTLVSYEKECMPLCSFLCKMAKEKGIAEFAVWDHEIEPLMQTVTEDGKEVSMPVPYRYNVRSTESLKRNCFKPNPLGSTDAENHKAGSLGAVFSGNMNHVLRQENCKHAALVWE</sequence>
<gene>
    <name evidence="1" type="ORF">CCMP2556_LOCUS32069</name>
</gene>
<proteinExistence type="predicted"/>
<dbReference type="SUPFAM" id="SSF88697">
    <property type="entry name" value="PUA domain-like"/>
    <property type="match status" value="1"/>
</dbReference>
<protein>
    <submittedName>
        <fullName evidence="1">Uncharacterized protein</fullName>
    </submittedName>
</protein>
<organism evidence="1 2">
    <name type="scientific">Durusdinium trenchii</name>
    <dbReference type="NCBI Taxonomy" id="1381693"/>
    <lineage>
        <taxon>Eukaryota</taxon>
        <taxon>Sar</taxon>
        <taxon>Alveolata</taxon>
        <taxon>Dinophyceae</taxon>
        <taxon>Suessiales</taxon>
        <taxon>Symbiodiniaceae</taxon>
        <taxon>Durusdinium</taxon>
    </lineage>
</organism>
<accession>A0ABP0NPW8</accession>
<name>A0ABP0NPW8_9DINO</name>
<dbReference type="Gene3D" id="2.30.130.30">
    <property type="entry name" value="Hypothetical protein"/>
    <property type="match status" value="1"/>
</dbReference>
<evidence type="ECO:0000313" key="1">
    <source>
        <dbReference type="EMBL" id="CAK9065212.1"/>
    </source>
</evidence>
<dbReference type="EMBL" id="CAXAMN010021985">
    <property type="protein sequence ID" value="CAK9065212.1"/>
    <property type="molecule type" value="Genomic_DNA"/>
</dbReference>
<reference evidence="1 2" key="1">
    <citation type="submission" date="2024-02" db="EMBL/GenBank/DDBJ databases">
        <authorList>
            <person name="Chen Y."/>
            <person name="Shah S."/>
            <person name="Dougan E. K."/>
            <person name="Thang M."/>
            <person name="Chan C."/>
        </authorList>
    </citation>
    <scope>NUCLEOTIDE SEQUENCE [LARGE SCALE GENOMIC DNA]</scope>
</reference>
<feature type="non-terminal residue" evidence="1">
    <location>
        <position position="829"/>
    </location>
</feature>
<evidence type="ECO:0000313" key="2">
    <source>
        <dbReference type="Proteomes" id="UP001642484"/>
    </source>
</evidence>
<comment type="caution">
    <text evidence="1">The sequence shown here is derived from an EMBL/GenBank/DDBJ whole genome shotgun (WGS) entry which is preliminary data.</text>
</comment>
<dbReference type="Proteomes" id="UP001642484">
    <property type="component" value="Unassembled WGS sequence"/>
</dbReference>